<evidence type="ECO:0000313" key="3">
    <source>
        <dbReference type="Proteomes" id="UP001589844"/>
    </source>
</evidence>
<dbReference type="PANTHER" id="PTHR37166">
    <property type="entry name" value="PROTEIN FLAG"/>
    <property type="match status" value="1"/>
</dbReference>
<keyword evidence="3" id="KW-1185">Reference proteome</keyword>
<protein>
    <submittedName>
        <fullName evidence="2">Flagellar protein FlaG</fullName>
    </submittedName>
</protein>
<dbReference type="Pfam" id="PF03646">
    <property type="entry name" value="FlaG"/>
    <property type="match status" value="1"/>
</dbReference>
<dbReference type="PANTHER" id="PTHR37166:SF1">
    <property type="entry name" value="PROTEIN FLAG"/>
    <property type="match status" value="1"/>
</dbReference>
<sequence>MDIQSIGKISPSGPLVAEKLPPPPTPAVANAQNTTGAQTLSAVTQTAKSPTSSEVNKAVSDINKTVQAISQNLEFTVDTDANEIVVKVVDQQTKEVLRQIPTVEALEIAKSLDKLQGLLIKQEA</sequence>
<dbReference type="EMBL" id="JBHLXJ010000002">
    <property type="protein sequence ID" value="MFC0348365.1"/>
    <property type="molecule type" value="Genomic_DNA"/>
</dbReference>
<accession>A0ABV6I961</accession>
<proteinExistence type="predicted"/>
<organism evidence="2 3">
    <name type="scientific">Undibacterium danionis</name>
    <dbReference type="NCBI Taxonomy" id="1812100"/>
    <lineage>
        <taxon>Bacteria</taxon>
        <taxon>Pseudomonadati</taxon>
        <taxon>Pseudomonadota</taxon>
        <taxon>Betaproteobacteria</taxon>
        <taxon>Burkholderiales</taxon>
        <taxon>Oxalobacteraceae</taxon>
        <taxon>Undibacterium</taxon>
    </lineage>
</organism>
<dbReference type="Gene3D" id="3.30.160.170">
    <property type="entry name" value="FlaG-like"/>
    <property type="match status" value="1"/>
</dbReference>
<dbReference type="RefSeq" id="WP_390209417.1">
    <property type="nucleotide sequence ID" value="NZ_JBHLXJ010000002.1"/>
</dbReference>
<evidence type="ECO:0000313" key="2">
    <source>
        <dbReference type="EMBL" id="MFC0348365.1"/>
    </source>
</evidence>
<keyword evidence="2" id="KW-0969">Cilium</keyword>
<dbReference type="Proteomes" id="UP001589844">
    <property type="component" value="Unassembled WGS sequence"/>
</dbReference>
<reference evidence="2 3" key="1">
    <citation type="submission" date="2024-09" db="EMBL/GenBank/DDBJ databases">
        <authorList>
            <person name="Sun Q."/>
            <person name="Mori K."/>
        </authorList>
    </citation>
    <scope>NUCLEOTIDE SEQUENCE [LARGE SCALE GENOMIC DNA]</scope>
    <source>
        <strain evidence="2 3">CCM 8677</strain>
    </source>
</reference>
<evidence type="ECO:0000256" key="1">
    <source>
        <dbReference type="SAM" id="MobiDB-lite"/>
    </source>
</evidence>
<dbReference type="SUPFAM" id="SSF160214">
    <property type="entry name" value="FlaG-like"/>
    <property type="match status" value="1"/>
</dbReference>
<feature type="compositionally biased region" description="Polar residues" evidence="1">
    <location>
        <begin position="30"/>
        <end position="55"/>
    </location>
</feature>
<name>A0ABV6I961_9BURK</name>
<feature type="region of interest" description="Disordered" evidence="1">
    <location>
        <begin position="1"/>
        <end position="56"/>
    </location>
</feature>
<keyword evidence="2" id="KW-0966">Cell projection</keyword>
<dbReference type="InterPro" id="IPR035924">
    <property type="entry name" value="FlaG-like_sf"/>
</dbReference>
<gene>
    <name evidence="2" type="ORF">ACFFJH_00965</name>
</gene>
<keyword evidence="2" id="KW-0282">Flagellum</keyword>
<comment type="caution">
    <text evidence="2">The sequence shown here is derived from an EMBL/GenBank/DDBJ whole genome shotgun (WGS) entry which is preliminary data.</text>
</comment>
<dbReference type="InterPro" id="IPR005186">
    <property type="entry name" value="FlaG"/>
</dbReference>